<dbReference type="Gene3D" id="4.10.240.10">
    <property type="entry name" value="Zn(2)-C6 fungal-type DNA-binding domain"/>
    <property type="match status" value="1"/>
</dbReference>
<accession>A0A6A6QFS0</accession>
<dbReference type="GO" id="GO:0000981">
    <property type="term" value="F:DNA-binding transcription factor activity, RNA polymerase II-specific"/>
    <property type="evidence" value="ECO:0007669"/>
    <property type="project" value="InterPro"/>
</dbReference>
<keyword evidence="2" id="KW-0175">Coiled coil</keyword>
<dbReference type="InterPro" id="IPR001138">
    <property type="entry name" value="Zn2Cys6_DnaBD"/>
</dbReference>
<dbReference type="CDD" id="cd00067">
    <property type="entry name" value="GAL4"/>
    <property type="match status" value="1"/>
</dbReference>
<evidence type="ECO:0000259" key="4">
    <source>
        <dbReference type="PROSITE" id="PS50048"/>
    </source>
</evidence>
<reference evidence="5" key="1">
    <citation type="journal article" date="2020" name="Stud. Mycol.">
        <title>101 Dothideomycetes genomes: a test case for predicting lifestyles and emergence of pathogens.</title>
        <authorList>
            <person name="Haridas S."/>
            <person name="Albert R."/>
            <person name="Binder M."/>
            <person name="Bloem J."/>
            <person name="Labutti K."/>
            <person name="Salamov A."/>
            <person name="Andreopoulos B."/>
            <person name="Baker S."/>
            <person name="Barry K."/>
            <person name="Bills G."/>
            <person name="Bluhm B."/>
            <person name="Cannon C."/>
            <person name="Castanera R."/>
            <person name="Culley D."/>
            <person name="Daum C."/>
            <person name="Ezra D."/>
            <person name="Gonzalez J."/>
            <person name="Henrissat B."/>
            <person name="Kuo A."/>
            <person name="Liang C."/>
            <person name="Lipzen A."/>
            <person name="Lutzoni F."/>
            <person name="Magnuson J."/>
            <person name="Mondo S."/>
            <person name="Nolan M."/>
            <person name="Ohm R."/>
            <person name="Pangilinan J."/>
            <person name="Park H.-J."/>
            <person name="Ramirez L."/>
            <person name="Alfaro M."/>
            <person name="Sun H."/>
            <person name="Tritt A."/>
            <person name="Yoshinaga Y."/>
            <person name="Zwiers L.-H."/>
            <person name="Turgeon B."/>
            <person name="Goodwin S."/>
            <person name="Spatafora J."/>
            <person name="Crous P."/>
            <person name="Grigoriev I."/>
        </authorList>
    </citation>
    <scope>NUCLEOTIDE SEQUENCE</scope>
    <source>
        <strain evidence="5">CBS 269.34</strain>
    </source>
</reference>
<feature type="region of interest" description="Disordered" evidence="3">
    <location>
        <begin position="1"/>
        <end position="22"/>
    </location>
</feature>
<proteinExistence type="predicted"/>
<sequence length="198" mass="21854">MADLNLPSAPSHPDFPPGGPHLHPEYLETQHCVNCGMPHYILGPNHADLLWLSLETGEEEAPAKRRLVCEILRDNVAKKDCEQQMSANLAQAQQRNVVHLQQQLAQVQAELEQLKKLAPLAAAQLGKALDPAAARVLECLHCFKKHLVCDGGMPCSECVVFGQTCRYKKCYKFHNVMHGTVCENPGCRMVHAELGFGA</sequence>
<evidence type="ECO:0000256" key="2">
    <source>
        <dbReference type="SAM" id="Coils"/>
    </source>
</evidence>
<evidence type="ECO:0000313" key="6">
    <source>
        <dbReference type="Proteomes" id="UP000799750"/>
    </source>
</evidence>
<dbReference type="EMBL" id="MU004197">
    <property type="protein sequence ID" value="KAF2490337.1"/>
    <property type="molecule type" value="Genomic_DNA"/>
</dbReference>
<feature type="coiled-coil region" evidence="2">
    <location>
        <begin position="90"/>
        <end position="124"/>
    </location>
</feature>
<evidence type="ECO:0000256" key="1">
    <source>
        <dbReference type="ARBA" id="ARBA00023242"/>
    </source>
</evidence>
<dbReference type="InterPro" id="IPR036864">
    <property type="entry name" value="Zn2-C6_fun-type_DNA-bd_sf"/>
</dbReference>
<dbReference type="AlphaFoldDB" id="A0A6A6QFS0"/>
<evidence type="ECO:0000256" key="3">
    <source>
        <dbReference type="SAM" id="MobiDB-lite"/>
    </source>
</evidence>
<evidence type="ECO:0000313" key="5">
    <source>
        <dbReference type="EMBL" id="KAF2490337.1"/>
    </source>
</evidence>
<protein>
    <recommendedName>
        <fullName evidence="4">Zn(2)-C6 fungal-type domain-containing protein</fullName>
    </recommendedName>
</protein>
<dbReference type="Proteomes" id="UP000799750">
    <property type="component" value="Unassembled WGS sequence"/>
</dbReference>
<organism evidence="5 6">
    <name type="scientific">Lophium mytilinum</name>
    <dbReference type="NCBI Taxonomy" id="390894"/>
    <lineage>
        <taxon>Eukaryota</taxon>
        <taxon>Fungi</taxon>
        <taxon>Dikarya</taxon>
        <taxon>Ascomycota</taxon>
        <taxon>Pezizomycotina</taxon>
        <taxon>Dothideomycetes</taxon>
        <taxon>Pleosporomycetidae</taxon>
        <taxon>Mytilinidiales</taxon>
        <taxon>Mytilinidiaceae</taxon>
        <taxon>Lophium</taxon>
    </lineage>
</organism>
<dbReference type="PROSITE" id="PS50048">
    <property type="entry name" value="ZN2_CY6_FUNGAL_2"/>
    <property type="match status" value="1"/>
</dbReference>
<keyword evidence="1" id="KW-0539">Nucleus</keyword>
<dbReference type="GO" id="GO:0008270">
    <property type="term" value="F:zinc ion binding"/>
    <property type="evidence" value="ECO:0007669"/>
    <property type="project" value="InterPro"/>
</dbReference>
<keyword evidence="6" id="KW-1185">Reference proteome</keyword>
<name>A0A6A6QFS0_9PEZI</name>
<feature type="domain" description="Zn(2)-C6 fungal-type" evidence="4">
    <location>
        <begin position="138"/>
        <end position="167"/>
    </location>
</feature>
<dbReference type="SUPFAM" id="SSF57701">
    <property type="entry name" value="Zn2/Cys6 DNA-binding domain"/>
    <property type="match status" value="1"/>
</dbReference>
<gene>
    <name evidence="5" type="ORF">BU16DRAFT_543674</name>
</gene>